<dbReference type="Pfam" id="PF24793">
    <property type="entry name" value="GINT1_N"/>
    <property type="match status" value="1"/>
</dbReference>
<dbReference type="InterPro" id="IPR023296">
    <property type="entry name" value="Glyco_hydro_beta-prop_sf"/>
</dbReference>
<sequence>MSHRLSIDIIVPRERPRRWHELMIERLAAQGHDIAVLHDAKAKPWPTQVSALLALERAALRKRKTALSAPVDGMWQTHRCRSPALRLDLAGTAIPVGVPTLALSFDGTACDLSAAAAVATGRLPTLEAILDGKTVVGRAFPMVDRRETTSLGLDDVLARAVTLLASVVQALAEGRLTPLGTPAPADEKVDFTRAYFSRSLPRFGREAWRRACFLHAHWRVGYRFHDGPGVAATGQLGTGWRVLPDSGDRFYADPFPFHWQGRAYLFVEDYVHAIGKAVISVTSFDGERQTQTPRVVLEEPHHLSYPQVFARDEAVWMLPEASAGGRLVLYRALDFPDRWTPETVLLEGEISDATLLEHDGKLWLFATHRDGFGSTSDTLVVFSAPALTGPWRPHALNPILIDRRRARPGGAFIRDAAGRLLLPVQDGTLGYGEGLGLSELLVLDDTEISLSEPRAIRTDGDWPYPRIHTLNRCGALEVIDGIVAVPRWPASRRAS</sequence>
<protein>
    <recommendedName>
        <fullName evidence="3">Glucosamine inositolphosphorylceramide transferase 1 N-terminal domain-containing protein</fullName>
    </recommendedName>
</protein>
<dbReference type="InterPro" id="IPR056442">
    <property type="entry name" value="GINT1_N"/>
</dbReference>
<keyword evidence="2" id="KW-0119">Carbohydrate metabolism</keyword>
<comment type="caution">
    <text evidence="4">The sequence shown here is derived from an EMBL/GenBank/DDBJ whole genome shotgun (WGS) entry which is preliminary data.</text>
</comment>
<feature type="domain" description="Glucosamine inositolphosphorylceramide transferase 1 N-terminal" evidence="3">
    <location>
        <begin position="249"/>
        <end position="446"/>
    </location>
</feature>
<dbReference type="Gene3D" id="2.115.10.20">
    <property type="entry name" value="Glycosyl hydrolase domain, family 43"/>
    <property type="match status" value="1"/>
</dbReference>
<gene>
    <name evidence="4" type="ORF">GB928_019890</name>
</gene>
<dbReference type="PANTHER" id="PTHR43772:SF2">
    <property type="entry name" value="PUTATIVE (AFU_ORTHOLOGUE AFUA_2G04480)-RELATED"/>
    <property type="match status" value="1"/>
</dbReference>
<keyword evidence="5" id="KW-1185">Reference proteome</keyword>
<dbReference type="PANTHER" id="PTHR43772">
    <property type="entry name" value="ENDO-1,4-BETA-XYLANASE"/>
    <property type="match status" value="1"/>
</dbReference>
<evidence type="ECO:0000313" key="4">
    <source>
        <dbReference type="EMBL" id="MDO6123459.1"/>
    </source>
</evidence>
<dbReference type="SUPFAM" id="SSF75005">
    <property type="entry name" value="Arabinanase/levansucrase/invertase"/>
    <property type="match status" value="1"/>
</dbReference>
<accession>A0ABT8XI93</accession>
<evidence type="ECO:0000256" key="1">
    <source>
        <dbReference type="ARBA" id="ARBA00022651"/>
    </source>
</evidence>
<evidence type="ECO:0000256" key="2">
    <source>
        <dbReference type="ARBA" id="ARBA00023277"/>
    </source>
</evidence>
<dbReference type="RefSeq" id="WP_244762885.1">
    <property type="nucleotide sequence ID" value="NZ_JALJCJ010000006.1"/>
</dbReference>
<reference evidence="4" key="1">
    <citation type="submission" date="2022-04" db="EMBL/GenBank/DDBJ databases">
        <title>Shinella lacus sp. nov., a novel member of the genus Shinella from water.</title>
        <authorList>
            <person name="Deng Y."/>
        </authorList>
    </citation>
    <scope>NUCLEOTIDE SEQUENCE</scope>
    <source>
        <strain evidence="4">JCM 31239</strain>
    </source>
</reference>
<keyword evidence="1" id="KW-0858">Xylan degradation</keyword>
<keyword evidence="1" id="KW-0624">Polysaccharide degradation</keyword>
<dbReference type="EMBL" id="WHSC02000008">
    <property type="protein sequence ID" value="MDO6123459.1"/>
    <property type="molecule type" value="Genomic_DNA"/>
</dbReference>
<evidence type="ECO:0000313" key="5">
    <source>
        <dbReference type="Proteomes" id="UP001177080"/>
    </source>
</evidence>
<evidence type="ECO:0000259" key="3">
    <source>
        <dbReference type="Pfam" id="PF24793"/>
    </source>
</evidence>
<organism evidence="4 5">
    <name type="scientific">Shinella curvata</name>
    <dbReference type="NCBI Taxonomy" id="1817964"/>
    <lineage>
        <taxon>Bacteria</taxon>
        <taxon>Pseudomonadati</taxon>
        <taxon>Pseudomonadota</taxon>
        <taxon>Alphaproteobacteria</taxon>
        <taxon>Hyphomicrobiales</taxon>
        <taxon>Rhizobiaceae</taxon>
        <taxon>Shinella</taxon>
    </lineage>
</organism>
<name>A0ABT8XI93_9HYPH</name>
<proteinExistence type="predicted"/>
<dbReference type="Proteomes" id="UP001177080">
    <property type="component" value="Unassembled WGS sequence"/>
</dbReference>
<dbReference type="InterPro" id="IPR052176">
    <property type="entry name" value="Glycosyl_Hydrlase_43_Enz"/>
</dbReference>